<evidence type="ECO:0000256" key="1">
    <source>
        <dbReference type="SAM" id="MobiDB-lite"/>
    </source>
</evidence>
<keyword evidence="3" id="KW-1185">Reference proteome</keyword>
<protein>
    <submittedName>
        <fullName evidence="2">13799_t:CDS:1</fullName>
    </submittedName>
</protein>
<gene>
    <name evidence="2" type="ORF">DERYTH_LOCUS10527</name>
</gene>
<dbReference type="EMBL" id="CAJVPY010006160">
    <property type="protein sequence ID" value="CAG8657493.1"/>
    <property type="molecule type" value="Genomic_DNA"/>
</dbReference>
<dbReference type="OrthoDB" id="2365692at2759"/>
<accession>A0A9N9H9N3</accession>
<name>A0A9N9H9N3_9GLOM</name>
<reference evidence="2" key="1">
    <citation type="submission" date="2021-06" db="EMBL/GenBank/DDBJ databases">
        <authorList>
            <person name="Kallberg Y."/>
            <person name="Tangrot J."/>
            <person name="Rosling A."/>
        </authorList>
    </citation>
    <scope>NUCLEOTIDE SEQUENCE</scope>
    <source>
        <strain evidence="2">MA453B</strain>
    </source>
</reference>
<organism evidence="2 3">
    <name type="scientific">Dentiscutata erythropus</name>
    <dbReference type="NCBI Taxonomy" id="1348616"/>
    <lineage>
        <taxon>Eukaryota</taxon>
        <taxon>Fungi</taxon>
        <taxon>Fungi incertae sedis</taxon>
        <taxon>Mucoromycota</taxon>
        <taxon>Glomeromycotina</taxon>
        <taxon>Glomeromycetes</taxon>
        <taxon>Diversisporales</taxon>
        <taxon>Gigasporaceae</taxon>
        <taxon>Dentiscutata</taxon>
    </lineage>
</organism>
<comment type="caution">
    <text evidence="2">The sequence shown here is derived from an EMBL/GenBank/DDBJ whole genome shotgun (WGS) entry which is preliminary data.</text>
</comment>
<feature type="region of interest" description="Disordered" evidence="1">
    <location>
        <begin position="1"/>
        <end position="35"/>
    </location>
</feature>
<sequence length="217" mass="24609">MLPEDNNIILSEQDSLKRNDIPQDDDFDKNKALYSNDEDFQEEDSDYTYNPTLEMVKSVLPSINRQLSQKLPKDIKATDKILSKISYCVSATLRPLDYSLKTLYDTKPAENKKEALEVWTILEQSMLTARSLLLDSLSHTTMKSLNSLMMLHGKRKGQNRLIKETTTKQTKTSIQTNIEAEVEDSIGNLEPQTIGRIFGSISHKGVSLSTEYKCKVG</sequence>
<evidence type="ECO:0000313" key="3">
    <source>
        <dbReference type="Proteomes" id="UP000789405"/>
    </source>
</evidence>
<dbReference type="AlphaFoldDB" id="A0A9N9H9N3"/>
<evidence type="ECO:0000313" key="2">
    <source>
        <dbReference type="EMBL" id="CAG8657493.1"/>
    </source>
</evidence>
<dbReference type="Proteomes" id="UP000789405">
    <property type="component" value="Unassembled WGS sequence"/>
</dbReference>
<proteinExistence type="predicted"/>